<accession>A0ACC2JH84</accession>
<protein>
    <submittedName>
        <fullName evidence="1">Uncharacterized protein</fullName>
    </submittedName>
</protein>
<comment type="caution">
    <text evidence="1">The sequence shown here is derived from an EMBL/GenBank/DDBJ whole genome shotgun (WGS) entry which is preliminary data.</text>
</comment>
<dbReference type="EMBL" id="JAPUUL010001682">
    <property type="protein sequence ID" value="KAJ8126821.1"/>
    <property type="molecule type" value="Genomic_DNA"/>
</dbReference>
<sequence length="369" mass="41999">MSYIQKIDEMIEAADDHEGPLTCGVEIEFLVPSIHTEAQDPDRDIEDRRLCRSTSHDPETIMTQVREILLETLRHQLYDMPFRAMEDDVFHAPHDNVVDYTSWRLGPDTSVRKSNDAGLYKWTHCELTSPVMSSDDCMGQLEKVCRVLKTFRTHLNDSTAVHVHVGRGDEPFSLLTIKKFATLYWLTEKAIMGLQHPSRHANKYCFSLTTSSVLATKRLAVLDEMLSLDSEGVNMMEDYVPRVSLTTLQDAQLRCIWGCRNIEEVAELMQGSGAKGVDERGSMGFQRFLPAGKTGGNIQTFEWRQMYSSLDAEYISQWVKVCDAFTDFCRLSDKAAFKKLVTKVIDGRENYTGIELLEDLGVNSQIFKN</sequence>
<gene>
    <name evidence="1" type="ORF">O1611_g6818</name>
</gene>
<name>A0ACC2JH84_9PEZI</name>
<organism evidence="1 2">
    <name type="scientific">Lasiodiplodia mahajangana</name>
    <dbReference type="NCBI Taxonomy" id="1108764"/>
    <lineage>
        <taxon>Eukaryota</taxon>
        <taxon>Fungi</taxon>
        <taxon>Dikarya</taxon>
        <taxon>Ascomycota</taxon>
        <taxon>Pezizomycotina</taxon>
        <taxon>Dothideomycetes</taxon>
        <taxon>Dothideomycetes incertae sedis</taxon>
        <taxon>Botryosphaeriales</taxon>
        <taxon>Botryosphaeriaceae</taxon>
        <taxon>Lasiodiplodia</taxon>
    </lineage>
</organism>
<dbReference type="Proteomes" id="UP001153332">
    <property type="component" value="Unassembled WGS sequence"/>
</dbReference>
<reference evidence="1" key="1">
    <citation type="submission" date="2022-12" db="EMBL/GenBank/DDBJ databases">
        <title>Genome Sequence of Lasiodiplodia mahajangana.</title>
        <authorList>
            <person name="Buettner E."/>
        </authorList>
    </citation>
    <scope>NUCLEOTIDE SEQUENCE</scope>
    <source>
        <strain evidence="1">VT137</strain>
    </source>
</reference>
<proteinExistence type="predicted"/>
<evidence type="ECO:0000313" key="1">
    <source>
        <dbReference type="EMBL" id="KAJ8126821.1"/>
    </source>
</evidence>
<evidence type="ECO:0000313" key="2">
    <source>
        <dbReference type="Proteomes" id="UP001153332"/>
    </source>
</evidence>
<keyword evidence="2" id="KW-1185">Reference proteome</keyword>